<comment type="subunit">
    <text evidence="6">Homodimer.</text>
</comment>
<dbReference type="GO" id="GO:0006145">
    <property type="term" value="P:purine nucleobase catabolic process"/>
    <property type="evidence" value="ECO:0007669"/>
    <property type="project" value="UniProtKB-ARBA"/>
</dbReference>
<evidence type="ECO:0000256" key="11">
    <source>
        <dbReference type="ARBA" id="ARBA00022801"/>
    </source>
</evidence>
<comment type="subcellular location">
    <subcellularLocation>
        <location evidence="4">Endoplasmic reticulum</location>
    </subcellularLocation>
</comment>
<dbReference type="EC" id="3.5.1.116" evidence="16"/>
<comment type="cofactor">
    <cofactor evidence="3">
        <name>Ni(2+)</name>
        <dbReference type="ChEBI" id="CHEBI:49786"/>
    </cofactor>
</comment>
<keyword evidence="20" id="KW-1185">Reference proteome</keyword>
<dbReference type="Pfam" id="PF07687">
    <property type="entry name" value="M20_dimer"/>
    <property type="match status" value="1"/>
</dbReference>
<dbReference type="InterPro" id="IPR010158">
    <property type="entry name" value="Amidase_Cbmase"/>
</dbReference>
<dbReference type="AlphaFoldDB" id="A0A565C0X2"/>
<feature type="domain" description="Peptidase M20 dimerisation" evidence="18">
    <location>
        <begin position="284"/>
        <end position="383"/>
    </location>
</feature>
<dbReference type="Gene3D" id="3.40.630.10">
    <property type="entry name" value="Zn peptidases"/>
    <property type="match status" value="1"/>
</dbReference>
<evidence type="ECO:0000256" key="2">
    <source>
        <dbReference type="ARBA" id="ARBA00001941"/>
    </source>
</evidence>
<dbReference type="GO" id="GO:0005783">
    <property type="term" value="C:endoplasmic reticulum"/>
    <property type="evidence" value="ECO:0007669"/>
    <property type="project" value="UniProtKB-SubCell"/>
</dbReference>
<evidence type="ECO:0000256" key="4">
    <source>
        <dbReference type="ARBA" id="ARBA00004240"/>
    </source>
</evidence>
<dbReference type="GO" id="GO:0004848">
    <property type="term" value="F:ureidoglycolate hydrolase activity"/>
    <property type="evidence" value="ECO:0007669"/>
    <property type="project" value="UniProtKB-EC"/>
</dbReference>
<evidence type="ECO:0000256" key="17">
    <source>
        <dbReference type="SAM" id="SignalP"/>
    </source>
</evidence>
<evidence type="ECO:0000256" key="7">
    <source>
        <dbReference type="ARBA" id="ARBA00019265"/>
    </source>
</evidence>
<dbReference type="NCBIfam" id="TIGR01879">
    <property type="entry name" value="hydantase"/>
    <property type="match status" value="1"/>
</dbReference>
<dbReference type="OrthoDB" id="4676at2759"/>
<keyword evidence="10 17" id="KW-0732">Signal</keyword>
<dbReference type="PANTHER" id="PTHR32494">
    <property type="entry name" value="ALLANTOATE DEIMINASE-RELATED"/>
    <property type="match status" value="1"/>
</dbReference>
<dbReference type="EMBL" id="CABITT030000006">
    <property type="protein sequence ID" value="VVB07218.1"/>
    <property type="molecule type" value="Genomic_DNA"/>
</dbReference>
<reference evidence="19" key="1">
    <citation type="submission" date="2019-07" db="EMBL/GenBank/DDBJ databases">
        <authorList>
            <person name="Dittberner H."/>
        </authorList>
    </citation>
    <scope>NUCLEOTIDE SEQUENCE [LARGE SCALE GENOMIC DNA]</scope>
</reference>
<evidence type="ECO:0000256" key="15">
    <source>
        <dbReference type="ARBA" id="ARBA00060655"/>
    </source>
</evidence>
<gene>
    <name evidence="19" type="ORF">ANE_LOCUS17662</name>
</gene>
<comment type="cofactor">
    <cofactor evidence="1">
        <name>Mn(2+)</name>
        <dbReference type="ChEBI" id="CHEBI:29035"/>
    </cofactor>
</comment>
<dbReference type="CDD" id="cd03884">
    <property type="entry name" value="M20_bAS"/>
    <property type="match status" value="1"/>
</dbReference>
<evidence type="ECO:0000256" key="3">
    <source>
        <dbReference type="ARBA" id="ARBA00001967"/>
    </source>
</evidence>
<evidence type="ECO:0000256" key="16">
    <source>
        <dbReference type="ARBA" id="ARBA00066918"/>
    </source>
</evidence>
<feature type="chain" id="PRO_5022212826" description="Ureidoglycolate hydrolase" evidence="17">
    <location>
        <begin position="29"/>
        <end position="482"/>
    </location>
</feature>
<organism evidence="19 20">
    <name type="scientific">Arabis nemorensis</name>
    <dbReference type="NCBI Taxonomy" id="586526"/>
    <lineage>
        <taxon>Eukaryota</taxon>
        <taxon>Viridiplantae</taxon>
        <taxon>Streptophyta</taxon>
        <taxon>Embryophyta</taxon>
        <taxon>Tracheophyta</taxon>
        <taxon>Spermatophyta</taxon>
        <taxon>Magnoliopsida</taxon>
        <taxon>eudicotyledons</taxon>
        <taxon>Gunneridae</taxon>
        <taxon>Pentapetalae</taxon>
        <taxon>rosids</taxon>
        <taxon>malvids</taxon>
        <taxon>Brassicales</taxon>
        <taxon>Brassicaceae</taxon>
        <taxon>Arabideae</taxon>
        <taxon>Arabis</taxon>
    </lineage>
</organism>
<dbReference type="PANTHER" id="PTHR32494:SF19">
    <property type="entry name" value="ALLANTOATE DEIMINASE-RELATED"/>
    <property type="match status" value="1"/>
</dbReference>
<dbReference type="GO" id="GO:0000256">
    <property type="term" value="P:allantoin catabolic process"/>
    <property type="evidence" value="ECO:0007669"/>
    <property type="project" value="UniProtKB-ARBA"/>
</dbReference>
<evidence type="ECO:0000313" key="20">
    <source>
        <dbReference type="Proteomes" id="UP000489600"/>
    </source>
</evidence>
<feature type="signal peptide" evidence="17">
    <location>
        <begin position="1"/>
        <end position="28"/>
    </location>
</feature>
<keyword evidence="13" id="KW-0464">Manganese</keyword>
<keyword evidence="9" id="KW-0479">Metal-binding</keyword>
<evidence type="ECO:0000256" key="8">
    <source>
        <dbReference type="ARBA" id="ARBA00022631"/>
    </source>
</evidence>
<dbReference type="FunFam" id="3.40.630.10:FF:000044">
    <property type="entry name" value="Allantoate amidohydrolase"/>
    <property type="match status" value="1"/>
</dbReference>
<evidence type="ECO:0000256" key="5">
    <source>
        <dbReference type="ARBA" id="ARBA00006153"/>
    </source>
</evidence>
<evidence type="ECO:0000256" key="10">
    <source>
        <dbReference type="ARBA" id="ARBA00022729"/>
    </source>
</evidence>
<evidence type="ECO:0000256" key="6">
    <source>
        <dbReference type="ARBA" id="ARBA00011738"/>
    </source>
</evidence>
<evidence type="ECO:0000256" key="13">
    <source>
        <dbReference type="ARBA" id="ARBA00023211"/>
    </source>
</evidence>
<accession>A0A565C0X2</accession>
<dbReference type="InterPro" id="IPR011650">
    <property type="entry name" value="Peptidase_M20_dimer"/>
</dbReference>
<keyword evidence="11" id="KW-0378">Hydrolase</keyword>
<comment type="cofactor">
    <cofactor evidence="2">
        <name>Co(2+)</name>
        <dbReference type="ChEBI" id="CHEBI:48828"/>
    </cofactor>
</comment>
<evidence type="ECO:0000256" key="9">
    <source>
        <dbReference type="ARBA" id="ARBA00022723"/>
    </source>
</evidence>
<evidence type="ECO:0000256" key="1">
    <source>
        <dbReference type="ARBA" id="ARBA00001936"/>
    </source>
</evidence>
<dbReference type="GO" id="GO:0016813">
    <property type="term" value="F:hydrolase activity, acting on carbon-nitrogen (but not peptide) bonds, in linear amidines"/>
    <property type="evidence" value="ECO:0007669"/>
    <property type="project" value="InterPro"/>
</dbReference>
<protein>
    <recommendedName>
        <fullName evidence="7">Ureidoglycolate hydrolase</fullName>
        <ecNumber evidence="16">3.5.1.116</ecNumber>
    </recommendedName>
</protein>
<comment type="catalytic activity">
    <reaction evidence="14">
        <text>(S)-ureidoglycolate + H2O + 2 H(+) = glyoxylate + 2 NH4(+) + CO2</text>
        <dbReference type="Rhea" id="RHEA:19809"/>
        <dbReference type="ChEBI" id="CHEBI:15377"/>
        <dbReference type="ChEBI" id="CHEBI:15378"/>
        <dbReference type="ChEBI" id="CHEBI:16526"/>
        <dbReference type="ChEBI" id="CHEBI:28938"/>
        <dbReference type="ChEBI" id="CHEBI:36655"/>
        <dbReference type="ChEBI" id="CHEBI:57296"/>
        <dbReference type="EC" id="3.5.1.116"/>
    </reaction>
</comment>
<name>A0A565C0X2_9BRAS</name>
<dbReference type="FunFam" id="3.30.70.360:FF:000012">
    <property type="entry name" value="Putative ureidoglycolate hydrolase"/>
    <property type="match status" value="1"/>
</dbReference>
<comment type="similarity">
    <text evidence="5">Belongs to the peptidase M20 family.</text>
</comment>
<dbReference type="SUPFAM" id="SSF55031">
    <property type="entry name" value="Bacterial exopeptidase dimerisation domain"/>
    <property type="match status" value="1"/>
</dbReference>
<comment type="caution">
    <text evidence="19">The sequence shown here is derived from an EMBL/GenBank/DDBJ whole genome shotgun (WGS) entry which is preliminary data.</text>
</comment>
<sequence length="482" mass="52398">MESLESTRFCSVTLLLISLLWFIPSSLALQQHEENPTIIRTMEDFSGYPIHEPGQFVSINLASSLSVDAQGLQNQIDELSNFSDAPSPSVTRVLYTDKDVKARSYVKNLMKLAGLTVREDAVGNIFGKWDGSEPNLPAVATGSHIDAIPYSGKYDGVVGVLGAIEAINVLKRSGFKPKRSLEVIMFTSEEPTRFGISCLGSRLLAGSKELAEALKTTVFDGQNVSFIEAAKSAGYAEDKCDNLSSVFLKKGSYFTFIELHIEQGPILEEEGLDIGVVTAIAAPASLKVEFEGNGGHAGAVLMPYRNDAGLAAAELALAVEKHVLESESIDTVGTVGILELHPGAINSIPSKSRLEIDTRDVDEARRNTVIKKIQESANTIARKRKVKLSEFKIVNQDPPALSDKLVIKKMAEAATELNLSHKMMISRAYHDSLFMARISPMGMIFIPCYKGYSHKPEEYSSPEDMANGVKVLSLALAKLSLD</sequence>
<keyword evidence="12" id="KW-0256">Endoplasmic reticulum</keyword>
<keyword evidence="8" id="KW-0659">Purine metabolism</keyword>
<comment type="pathway">
    <text evidence="15">Nitrogen metabolism; (S)-allantoin degradation; glyoxylate from (S)-ureidoglycolate: step 1/1.</text>
</comment>
<dbReference type="InterPro" id="IPR002933">
    <property type="entry name" value="Peptidase_M20"/>
</dbReference>
<evidence type="ECO:0000313" key="19">
    <source>
        <dbReference type="EMBL" id="VVB07218.1"/>
    </source>
</evidence>
<evidence type="ECO:0000259" key="18">
    <source>
        <dbReference type="Pfam" id="PF07687"/>
    </source>
</evidence>
<dbReference type="InterPro" id="IPR036264">
    <property type="entry name" value="Bact_exopeptidase_dim_dom"/>
</dbReference>
<dbReference type="SUPFAM" id="SSF53187">
    <property type="entry name" value="Zn-dependent exopeptidases"/>
    <property type="match status" value="1"/>
</dbReference>
<dbReference type="Proteomes" id="UP000489600">
    <property type="component" value="Unassembled WGS sequence"/>
</dbReference>
<dbReference type="GO" id="GO:0010136">
    <property type="term" value="P:ureide catabolic process"/>
    <property type="evidence" value="ECO:0007669"/>
    <property type="project" value="UniProtKB-ARBA"/>
</dbReference>
<evidence type="ECO:0000256" key="14">
    <source>
        <dbReference type="ARBA" id="ARBA00052200"/>
    </source>
</evidence>
<dbReference type="Gene3D" id="3.30.70.360">
    <property type="match status" value="1"/>
</dbReference>
<evidence type="ECO:0000256" key="12">
    <source>
        <dbReference type="ARBA" id="ARBA00022824"/>
    </source>
</evidence>
<proteinExistence type="inferred from homology"/>
<dbReference type="GO" id="GO:0046872">
    <property type="term" value="F:metal ion binding"/>
    <property type="evidence" value="ECO:0007669"/>
    <property type="project" value="UniProtKB-KW"/>
</dbReference>
<dbReference type="Pfam" id="PF01546">
    <property type="entry name" value="Peptidase_M20"/>
    <property type="match status" value="1"/>
</dbReference>